<dbReference type="InterPro" id="IPR029063">
    <property type="entry name" value="SAM-dependent_MTases_sf"/>
</dbReference>
<sequence length="258" mass="29529">MAEQHDHQHHHHHHHHNHDYEKANADLFTEYAKTYRTEFSCEIAKRCASYILQKYPFDSSKTEVLDFACGPGLVAFELLPHTKRIVGADLAQGMVDVFNQSVEHQGISSDKLHCVHTDALKGDQSDLNGSLFDVIICIQAYHHFKDPTDITRALSQRLKSKGRLMIIDFIDDNETNKVFQQSQHEAHADIVAHRHGFSSEQIINMFKAADLQNPQVEKAFQMSKSEMKTYQGHEVFGKAMNSDIDFILKYFIAYADKA</sequence>
<dbReference type="Proteomes" id="UP000663832">
    <property type="component" value="Unassembled WGS sequence"/>
</dbReference>
<dbReference type="AlphaFoldDB" id="A0A816A0C4"/>
<evidence type="ECO:0000313" key="2">
    <source>
        <dbReference type="EMBL" id="CAF1203997.1"/>
    </source>
</evidence>
<keyword evidence="1" id="KW-0808">Transferase</keyword>
<dbReference type="SUPFAM" id="SSF53335">
    <property type="entry name" value="S-adenosyl-L-methionine-dependent methyltransferases"/>
    <property type="match status" value="1"/>
</dbReference>
<comment type="caution">
    <text evidence="3">The sequence shown here is derived from an EMBL/GenBank/DDBJ whole genome shotgun (WGS) entry which is preliminary data.</text>
</comment>
<evidence type="ECO:0000256" key="1">
    <source>
        <dbReference type="ARBA" id="ARBA00022679"/>
    </source>
</evidence>
<evidence type="ECO:0000313" key="4">
    <source>
        <dbReference type="Proteomes" id="UP000663832"/>
    </source>
</evidence>
<dbReference type="EMBL" id="CAJNOI010000240">
    <property type="protein sequence ID" value="CAF1203997.1"/>
    <property type="molecule type" value="Genomic_DNA"/>
</dbReference>
<evidence type="ECO:0000313" key="3">
    <source>
        <dbReference type="EMBL" id="CAF1591059.1"/>
    </source>
</evidence>
<dbReference type="Proteomes" id="UP000663877">
    <property type="component" value="Unassembled WGS sequence"/>
</dbReference>
<dbReference type="PANTHER" id="PTHR43861:SF3">
    <property type="entry name" value="PUTATIVE (AFU_ORTHOLOGUE AFUA_2G14390)-RELATED"/>
    <property type="match status" value="1"/>
</dbReference>
<dbReference type="GO" id="GO:0016740">
    <property type="term" value="F:transferase activity"/>
    <property type="evidence" value="ECO:0007669"/>
    <property type="project" value="UniProtKB-KW"/>
</dbReference>
<name>A0A816A0C4_9BILA</name>
<protein>
    <recommendedName>
        <fullName evidence="5">Methyltransferase domain-containing protein</fullName>
    </recommendedName>
</protein>
<dbReference type="Pfam" id="PF13489">
    <property type="entry name" value="Methyltransf_23"/>
    <property type="match status" value="1"/>
</dbReference>
<dbReference type="EMBL" id="CAJNOM010001088">
    <property type="protein sequence ID" value="CAF1591059.1"/>
    <property type="molecule type" value="Genomic_DNA"/>
</dbReference>
<keyword evidence="4" id="KW-1185">Reference proteome</keyword>
<proteinExistence type="predicted"/>
<dbReference type="OrthoDB" id="3647at2759"/>
<organism evidence="3 4">
    <name type="scientific">Adineta steineri</name>
    <dbReference type="NCBI Taxonomy" id="433720"/>
    <lineage>
        <taxon>Eukaryota</taxon>
        <taxon>Metazoa</taxon>
        <taxon>Spiralia</taxon>
        <taxon>Gnathifera</taxon>
        <taxon>Rotifera</taxon>
        <taxon>Eurotatoria</taxon>
        <taxon>Bdelloidea</taxon>
        <taxon>Adinetida</taxon>
        <taxon>Adinetidae</taxon>
        <taxon>Adineta</taxon>
    </lineage>
</organism>
<reference evidence="3" key="1">
    <citation type="submission" date="2021-02" db="EMBL/GenBank/DDBJ databases">
        <authorList>
            <person name="Nowell W R."/>
        </authorList>
    </citation>
    <scope>NUCLEOTIDE SEQUENCE</scope>
</reference>
<dbReference type="PANTHER" id="PTHR43861">
    <property type="entry name" value="TRANS-ACONITATE 2-METHYLTRANSFERASE-RELATED"/>
    <property type="match status" value="1"/>
</dbReference>
<evidence type="ECO:0008006" key="5">
    <source>
        <dbReference type="Google" id="ProtNLM"/>
    </source>
</evidence>
<dbReference type="CDD" id="cd02440">
    <property type="entry name" value="AdoMet_MTases"/>
    <property type="match status" value="1"/>
</dbReference>
<accession>A0A816A0C4</accession>
<gene>
    <name evidence="2" type="ORF">BJG266_LOCUS27074</name>
    <name evidence="3" type="ORF">QVE165_LOCUS51266</name>
</gene>
<dbReference type="Gene3D" id="3.40.50.150">
    <property type="entry name" value="Vaccinia Virus protein VP39"/>
    <property type="match status" value="1"/>
</dbReference>